<evidence type="ECO:0000313" key="2">
    <source>
        <dbReference type="EMBL" id="CAG9326815.1"/>
    </source>
</evidence>
<sequence length="222" mass="25340">MGHCCSKTDKNEIAEPSQVPQNNANAGFGPVDPSQIENLSNGRNNGNRPIKRHRDRDQDPEILFDENNAHGGADKENFPEYYTENCTISGAWSYKLDSEQTEFPQEIQDQIEKAFLRGDPKTAFKLHDEDAEVVFADDNLIIHNSAETSVHHIERTPLRKEIYGWICTDKTMRPIIKEIEDMLGFTGGVFSFQLDGKPYQVNIPKQALYDMDSKRKRKIVLL</sequence>
<dbReference type="EMBL" id="CAJZBQ010000041">
    <property type="protein sequence ID" value="CAG9326815.1"/>
    <property type="molecule type" value="Genomic_DNA"/>
</dbReference>
<proteinExistence type="predicted"/>
<organism evidence="2 3">
    <name type="scientific">Blepharisma stoltei</name>
    <dbReference type="NCBI Taxonomy" id="1481888"/>
    <lineage>
        <taxon>Eukaryota</taxon>
        <taxon>Sar</taxon>
        <taxon>Alveolata</taxon>
        <taxon>Ciliophora</taxon>
        <taxon>Postciliodesmatophora</taxon>
        <taxon>Heterotrichea</taxon>
        <taxon>Heterotrichida</taxon>
        <taxon>Blepharismidae</taxon>
        <taxon>Blepharisma</taxon>
    </lineage>
</organism>
<gene>
    <name evidence="2" type="ORF">BSTOLATCC_MIC42081</name>
</gene>
<evidence type="ECO:0000313" key="3">
    <source>
        <dbReference type="Proteomes" id="UP001162131"/>
    </source>
</evidence>
<keyword evidence="3" id="KW-1185">Reference proteome</keyword>
<reference evidence="2" key="1">
    <citation type="submission" date="2021-09" db="EMBL/GenBank/DDBJ databases">
        <authorList>
            <consortium name="AG Swart"/>
            <person name="Singh M."/>
            <person name="Singh A."/>
            <person name="Seah K."/>
            <person name="Emmerich C."/>
        </authorList>
    </citation>
    <scope>NUCLEOTIDE SEQUENCE</scope>
    <source>
        <strain evidence="2">ATCC30299</strain>
    </source>
</reference>
<dbReference type="AlphaFoldDB" id="A0AAU9JKN7"/>
<feature type="region of interest" description="Disordered" evidence="1">
    <location>
        <begin position="1"/>
        <end position="59"/>
    </location>
</feature>
<evidence type="ECO:0000256" key="1">
    <source>
        <dbReference type="SAM" id="MobiDB-lite"/>
    </source>
</evidence>
<comment type="caution">
    <text evidence="2">The sequence shown here is derived from an EMBL/GenBank/DDBJ whole genome shotgun (WGS) entry which is preliminary data.</text>
</comment>
<name>A0AAU9JKN7_9CILI</name>
<accession>A0AAU9JKN7</accession>
<feature type="compositionally biased region" description="Polar residues" evidence="1">
    <location>
        <begin position="35"/>
        <end position="47"/>
    </location>
</feature>
<feature type="compositionally biased region" description="Basic and acidic residues" evidence="1">
    <location>
        <begin position="1"/>
        <end position="13"/>
    </location>
</feature>
<dbReference type="Proteomes" id="UP001162131">
    <property type="component" value="Unassembled WGS sequence"/>
</dbReference>
<protein>
    <submittedName>
        <fullName evidence="2">Uncharacterized protein</fullName>
    </submittedName>
</protein>